<dbReference type="InParanoid" id="G8ZTB5"/>
<dbReference type="RefSeq" id="XP_003681070.1">
    <property type="nucleotide sequence ID" value="XM_003681022.1"/>
</dbReference>
<proteinExistence type="predicted"/>
<feature type="chain" id="PRO_5003519214" description="Secreted protein" evidence="1">
    <location>
        <begin position="26"/>
        <end position="287"/>
    </location>
</feature>
<evidence type="ECO:0000313" key="3">
    <source>
        <dbReference type="Proteomes" id="UP000005627"/>
    </source>
</evidence>
<dbReference type="Proteomes" id="UP000005627">
    <property type="component" value="Chromosome 4"/>
</dbReference>
<evidence type="ECO:0000256" key="1">
    <source>
        <dbReference type="SAM" id="SignalP"/>
    </source>
</evidence>
<dbReference type="KEGG" id="tdl:TDEL_0D02750"/>
<feature type="signal peptide" evidence="1">
    <location>
        <begin position="1"/>
        <end position="25"/>
    </location>
</feature>
<accession>G8ZTB5</accession>
<dbReference type="GeneID" id="11503649"/>
<name>G8ZTB5_TORDE</name>
<dbReference type="HOGENOM" id="CLU_970391_0_0_1"/>
<gene>
    <name evidence="2" type="primary">TDEL0D02750</name>
    <name evidence="2" type="ORF">TDEL_0D02750</name>
</gene>
<protein>
    <recommendedName>
        <fullName evidence="4">Secreted protein</fullName>
    </recommendedName>
</protein>
<organism evidence="2 3">
    <name type="scientific">Torulaspora delbrueckii</name>
    <name type="common">Yeast</name>
    <name type="synonym">Candida colliculosa</name>
    <dbReference type="NCBI Taxonomy" id="4950"/>
    <lineage>
        <taxon>Eukaryota</taxon>
        <taxon>Fungi</taxon>
        <taxon>Dikarya</taxon>
        <taxon>Ascomycota</taxon>
        <taxon>Saccharomycotina</taxon>
        <taxon>Saccharomycetes</taxon>
        <taxon>Saccharomycetales</taxon>
        <taxon>Saccharomycetaceae</taxon>
        <taxon>Torulaspora</taxon>
    </lineage>
</organism>
<keyword evidence="1" id="KW-0732">Signal</keyword>
<reference evidence="2 3" key="1">
    <citation type="journal article" date="2011" name="Proc. Natl. Acad. Sci. U.S.A.">
        <title>Evolutionary erosion of yeast sex chromosomes by mating-type switching accidents.</title>
        <authorList>
            <person name="Gordon J.L."/>
            <person name="Armisen D."/>
            <person name="Proux-Wera E."/>
            <person name="Oheigeartaigh S.S."/>
            <person name="Byrne K.P."/>
            <person name="Wolfe K.H."/>
        </authorList>
    </citation>
    <scope>NUCLEOTIDE SEQUENCE [LARGE SCALE GENOMIC DNA]</scope>
    <source>
        <strain evidence="3">ATCC 10662 / CBS 1146 / NBRC 0425 / NCYC 2629 / NRRL Y-866</strain>
    </source>
</reference>
<evidence type="ECO:0008006" key="4">
    <source>
        <dbReference type="Google" id="ProtNLM"/>
    </source>
</evidence>
<dbReference type="AlphaFoldDB" id="G8ZTB5"/>
<dbReference type="EMBL" id="HE616745">
    <property type="protein sequence ID" value="CCE91859.1"/>
    <property type="molecule type" value="Genomic_DNA"/>
</dbReference>
<keyword evidence="3" id="KW-1185">Reference proteome</keyword>
<sequence length="287" mass="30715">MNPITVLFHLALAYTSFTGIDLADASAVDVEVVTDQVSKVTIDLNQLMDQAGTNSESSDASAKVLSYIVNSDSPVNSVVEAYDAAIDAGDISLATVYATKLMGLIESVDDLISDIYAAPDYYSEIIPKQLITGAASQLAKRDQVDNDATRVLDALLNIMGTNATAQSNQLDDGTTGLVRRDQCGNYNVDTSNVVALSVFNSMRGQIDGNMWYPNDPRNFCRWYEDLRGCISWSTDVGGMPGNALQSWAADMSNCIPDAHPKSLKSLFAFGVSQGSTYVCGSGRPDGC</sequence>
<evidence type="ECO:0000313" key="2">
    <source>
        <dbReference type="EMBL" id="CCE91859.1"/>
    </source>
</evidence>